<evidence type="ECO:0000313" key="3">
    <source>
        <dbReference type="EMBL" id="CAI6314567.1"/>
    </source>
</evidence>
<reference evidence="3" key="1">
    <citation type="submission" date="2023-01" db="EMBL/GenBank/DDBJ databases">
        <authorList>
            <person name="Van Ghelder C."/>
            <person name="Rancurel C."/>
        </authorList>
    </citation>
    <scope>NUCLEOTIDE SEQUENCE</scope>
    <source>
        <strain evidence="3">CNCM I-4278</strain>
    </source>
</reference>
<gene>
    <name evidence="3" type="ORF">PDIGIT_LOCUS3350</name>
</gene>
<proteinExistence type="predicted"/>
<evidence type="ECO:0008006" key="5">
    <source>
        <dbReference type="Google" id="ProtNLM"/>
    </source>
</evidence>
<comment type="caution">
    <text evidence="3">The sequence shown here is derived from an EMBL/GenBank/DDBJ whole genome shotgun (WGS) entry which is preliminary data.</text>
</comment>
<dbReference type="OrthoDB" id="5673at2759"/>
<keyword evidence="2" id="KW-0812">Transmembrane</keyword>
<feature type="transmembrane region" description="Helical" evidence="2">
    <location>
        <begin position="542"/>
        <end position="560"/>
    </location>
</feature>
<dbReference type="PANTHER" id="PTHR31303:SF1">
    <property type="entry name" value="CTP-DEPENDENT DIACYLGLYCEROL KINASE 1"/>
    <property type="match status" value="1"/>
</dbReference>
<keyword evidence="2" id="KW-0472">Membrane</keyword>
<dbReference type="AlphaFoldDB" id="A0A9W4U8H4"/>
<name>A0A9W4U8H4_9PLEO</name>
<evidence type="ECO:0000313" key="4">
    <source>
        <dbReference type="Proteomes" id="UP001152607"/>
    </source>
</evidence>
<accession>A0A9W4U8H4</accession>
<feature type="transmembrane region" description="Helical" evidence="2">
    <location>
        <begin position="511"/>
        <end position="530"/>
    </location>
</feature>
<organism evidence="3 4">
    <name type="scientific">Periconia digitata</name>
    <dbReference type="NCBI Taxonomy" id="1303443"/>
    <lineage>
        <taxon>Eukaryota</taxon>
        <taxon>Fungi</taxon>
        <taxon>Dikarya</taxon>
        <taxon>Ascomycota</taxon>
        <taxon>Pezizomycotina</taxon>
        <taxon>Dothideomycetes</taxon>
        <taxon>Pleosporomycetidae</taxon>
        <taxon>Pleosporales</taxon>
        <taxon>Massarineae</taxon>
        <taxon>Periconiaceae</taxon>
        <taxon>Periconia</taxon>
    </lineage>
</organism>
<dbReference type="GO" id="GO:0005789">
    <property type="term" value="C:endoplasmic reticulum membrane"/>
    <property type="evidence" value="ECO:0007669"/>
    <property type="project" value="TreeGrafter"/>
</dbReference>
<dbReference type="InterPro" id="IPR037997">
    <property type="entry name" value="Dgk1-like"/>
</dbReference>
<dbReference type="GO" id="GO:0006654">
    <property type="term" value="P:phosphatidic acid biosynthetic process"/>
    <property type="evidence" value="ECO:0007669"/>
    <property type="project" value="TreeGrafter"/>
</dbReference>
<protein>
    <recommendedName>
        <fullName evidence="5">Phosphatidate cytidylyltransferase</fullName>
    </recommendedName>
</protein>
<sequence>MRLEHSNQLDKTHPPLRFVDSTAVTALDTEHEGHQLSKIKSGLQSRPPISLPLITHCYYRSGGSGIIYFSSLCGISTVASFASPSDDAGCPDESASQLTDLEAAQDHCHHLNLIVPPDSTATLFTTTPTTATTEPRRVSLLDSVSQFWLKTCLSLSGLIRTSPLPSFQCAPHAHVMASSAQYQVPRTPRVISPSPDPSESSAKDGYFGPTTRSAARKQRLQSPPSIEEDSSGSDPDKRARARSRSPIYESRRRRMSGLAAKRQANGKPSKAGDLKLPNGSTVNGHLSPQAANRNYWRELSRSPSPLGLIPIHQKWRSFIHRHEVPRKILHTSIGFLTLALYGTGRQPSQIHPVLLTLLIPITLSDVIRHKWWQVNRLYIRCLGALMRESEVDGWNGVISYLLGAWLVLRFFPKDVGVMSVLLLSWCDTAASTFGRLWGHRTWRVRKGKSLAGSIAACVVGVITAAVFWGSIAPRFARYDTGENAFAYQGALTLPAKVRETLSLDVASASVTGWWALGVVSLAAGLVASTSEAIDLFGWDDNLTIPVLCGAGLWAFLRGFAS</sequence>
<dbReference type="PANTHER" id="PTHR31303">
    <property type="entry name" value="CTP-DEPENDENT DIACYLGLYCEROL KINASE 1"/>
    <property type="match status" value="1"/>
</dbReference>
<evidence type="ECO:0000256" key="1">
    <source>
        <dbReference type="SAM" id="MobiDB-lite"/>
    </source>
</evidence>
<evidence type="ECO:0000256" key="2">
    <source>
        <dbReference type="SAM" id="Phobius"/>
    </source>
</evidence>
<keyword evidence="4" id="KW-1185">Reference proteome</keyword>
<dbReference type="Proteomes" id="UP001152607">
    <property type="component" value="Unassembled WGS sequence"/>
</dbReference>
<feature type="compositionally biased region" description="Polar residues" evidence="1">
    <location>
        <begin position="278"/>
        <end position="287"/>
    </location>
</feature>
<dbReference type="GO" id="GO:0004143">
    <property type="term" value="F:ATP-dependent diacylglycerol kinase activity"/>
    <property type="evidence" value="ECO:0007669"/>
    <property type="project" value="InterPro"/>
</dbReference>
<feature type="transmembrane region" description="Helical" evidence="2">
    <location>
        <begin position="450"/>
        <end position="471"/>
    </location>
</feature>
<dbReference type="EMBL" id="CAOQHR010000002">
    <property type="protein sequence ID" value="CAI6314567.1"/>
    <property type="molecule type" value="Genomic_DNA"/>
</dbReference>
<keyword evidence="2" id="KW-1133">Transmembrane helix</keyword>
<feature type="region of interest" description="Disordered" evidence="1">
    <location>
        <begin position="180"/>
        <end position="287"/>
    </location>
</feature>